<name>A0A1N7NXS2_9RHOB</name>
<dbReference type="Pfam" id="PF00725">
    <property type="entry name" value="3HCDH"/>
    <property type="match status" value="1"/>
</dbReference>
<dbReference type="InterPro" id="IPR006108">
    <property type="entry name" value="3HC_DH_C"/>
</dbReference>
<comment type="subunit">
    <text evidence="2">Monomer.</text>
</comment>
<dbReference type="RefSeq" id="WP_083952228.1">
    <property type="nucleotide sequence ID" value="NZ_FTOG01000008.1"/>
</dbReference>
<evidence type="ECO:0000256" key="3">
    <source>
        <dbReference type="ARBA" id="ARBA00022963"/>
    </source>
</evidence>
<protein>
    <submittedName>
        <fullName evidence="9">3-hydroxyacyl-CoA dehydrogenase</fullName>
    </submittedName>
</protein>
<dbReference type="GO" id="GO:0006635">
    <property type="term" value="P:fatty acid beta-oxidation"/>
    <property type="evidence" value="ECO:0007669"/>
    <property type="project" value="TreeGrafter"/>
</dbReference>
<keyword evidence="7" id="KW-0511">Multifunctional enzyme</keyword>
<dbReference type="InterPro" id="IPR008927">
    <property type="entry name" value="6-PGluconate_DH-like_C_sf"/>
</dbReference>
<dbReference type="GO" id="GO:0003857">
    <property type="term" value="F:(3S)-3-hydroxyacyl-CoA dehydrogenase (NAD+) activity"/>
    <property type="evidence" value="ECO:0007669"/>
    <property type="project" value="TreeGrafter"/>
</dbReference>
<keyword evidence="3" id="KW-0443">Lipid metabolism</keyword>
<dbReference type="GO" id="GO:0004300">
    <property type="term" value="F:enoyl-CoA hydratase activity"/>
    <property type="evidence" value="ECO:0007669"/>
    <property type="project" value="UniProtKB-ARBA"/>
</dbReference>
<sequence length="662" mass="68611">MARRVGVQRREGVALITLGGSAEDPSAGFDLPLRRAFDAALSEALATPDLKALVLRAGPNGWPQAADPFADYAPEAPSLADLATRIAAAPVPVVIVLSGMITGGTLALSLAAGLRLAHANARFFCPEPGLGLIPAAGALVRLVRRAGGAAALDAVLAPTPLDAQSAMHLGLCDAVASEGTIETAALSEALRVAEGGAPFTTPDAALADAGTALDALLQARARHAQGPHASLLPQLTELAEAALLLPLEAALDVEAVLMADLLSREDSAALRHLSRARRIALQLGGLPTEIAVAEPRRIALWNPPERLVRALLSRGVTVQIGASQPERLEATLTAVAHAQHKALTAGRIDAARRDADWARLEPVASPADFTQSDLLIANPTTPEDLADLRARPASAGIMALTGATPAPGELGVDRTRGLAAIWAPEPGHDGSLAQLAMVLRTDGTQIIHGVALPLRLEVAFIAAAERAILAGASPAQVDRALTEWGFPEGPCVRLDALGLNAVQARFTVAGRRGRALIAALVGTGRLGKASGAGVYDYPDDAPPQPRVGEENWLAALRLAEGITPQGLTDAEIVARVLAELAGEGAAALETGRAHRASDIDLAAEAALGFPRRHGGPMFQADRIGALALRKRLRALVAEGCPLPSPRLDRMIRDGEKFFEDES</sequence>
<dbReference type="Gene3D" id="1.10.1040.50">
    <property type="match status" value="1"/>
</dbReference>
<keyword evidence="5" id="KW-0413">Isomerase</keyword>
<dbReference type="AlphaFoldDB" id="A0A1N7NXS2"/>
<dbReference type="Pfam" id="PF00378">
    <property type="entry name" value="ECH_1"/>
    <property type="match status" value="1"/>
</dbReference>
<organism evidence="9 10">
    <name type="scientific">Rhodobacter aestuarii</name>
    <dbReference type="NCBI Taxonomy" id="453582"/>
    <lineage>
        <taxon>Bacteria</taxon>
        <taxon>Pseudomonadati</taxon>
        <taxon>Pseudomonadota</taxon>
        <taxon>Alphaproteobacteria</taxon>
        <taxon>Rhodobacterales</taxon>
        <taxon>Rhodobacter group</taxon>
        <taxon>Rhodobacter</taxon>
    </lineage>
</organism>
<evidence type="ECO:0000256" key="7">
    <source>
        <dbReference type="ARBA" id="ARBA00023268"/>
    </source>
</evidence>
<reference evidence="10" key="1">
    <citation type="submission" date="2017-01" db="EMBL/GenBank/DDBJ databases">
        <authorList>
            <person name="Varghese N."/>
            <person name="Submissions S."/>
        </authorList>
    </citation>
    <scope>NUCLEOTIDE SEQUENCE [LARGE SCALE GENOMIC DNA]</scope>
    <source>
        <strain evidence="10">DSM 19945</strain>
    </source>
</reference>
<dbReference type="PANTHER" id="PTHR23309:SF49">
    <property type="entry name" value="PEROXISOMAL BIFUNCTIONAL ENZYME"/>
    <property type="match status" value="1"/>
</dbReference>
<keyword evidence="3" id="KW-0442">Lipid degradation</keyword>
<accession>A0A1N7NXS2</accession>
<evidence type="ECO:0000259" key="8">
    <source>
        <dbReference type="Pfam" id="PF00725"/>
    </source>
</evidence>
<dbReference type="PANTHER" id="PTHR23309">
    <property type="entry name" value="3-HYDROXYACYL-COA DEHYROGENASE"/>
    <property type="match status" value="1"/>
</dbReference>
<evidence type="ECO:0000313" key="10">
    <source>
        <dbReference type="Proteomes" id="UP000186221"/>
    </source>
</evidence>
<dbReference type="GO" id="GO:0016853">
    <property type="term" value="F:isomerase activity"/>
    <property type="evidence" value="ECO:0007669"/>
    <property type="project" value="UniProtKB-KW"/>
</dbReference>
<evidence type="ECO:0000256" key="5">
    <source>
        <dbReference type="ARBA" id="ARBA00023235"/>
    </source>
</evidence>
<proteinExistence type="predicted"/>
<dbReference type="Gene3D" id="3.90.226.10">
    <property type="entry name" value="2-enoyl-CoA Hydratase, Chain A, domain 1"/>
    <property type="match status" value="1"/>
</dbReference>
<dbReference type="CDD" id="cd06558">
    <property type="entry name" value="crotonase-like"/>
    <property type="match status" value="1"/>
</dbReference>
<comment type="subcellular location">
    <subcellularLocation>
        <location evidence="1">Peroxisome</location>
    </subcellularLocation>
</comment>
<gene>
    <name evidence="9" type="ORF">SAMN05421580_108218</name>
</gene>
<dbReference type="Proteomes" id="UP000186221">
    <property type="component" value="Unassembled WGS sequence"/>
</dbReference>
<keyword evidence="6" id="KW-0456">Lyase</keyword>
<dbReference type="STRING" id="453582.SAMN05421580_108218"/>
<keyword evidence="10" id="KW-1185">Reference proteome</keyword>
<dbReference type="InterPro" id="IPR001753">
    <property type="entry name" value="Enoyl-CoA_hydra/iso"/>
</dbReference>
<evidence type="ECO:0000256" key="1">
    <source>
        <dbReference type="ARBA" id="ARBA00004275"/>
    </source>
</evidence>
<evidence type="ECO:0000256" key="6">
    <source>
        <dbReference type="ARBA" id="ARBA00023239"/>
    </source>
</evidence>
<feature type="domain" description="3-hydroxyacyl-CoA dehydrogenase C-terminal" evidence="8">
    <location>
        <begin position="455"/>
        <end position="537"/>
    </location>
</feature>
<evidence type="ECO:0000313" key="9">
    <source>
        <dbReference type="EMBL" id="SIT03081.1"/>
    </source>
</evidence>
<evidence type="ECO:0000256" key="4">
    <source>
        <dbReference type="ARBA" id="ARBA00023140"/>
    </source>
</evidence>
<dbReference type="SUPFAM" id="SSF48179">
    <property type="entry name" value="6-phosphogluconate dehydrogenase C-terminal domain-like"/>
    <property type="match status" value="2"/>
</dbReference>
<dbReference type="InterPro" id="IPR029045">
    <property type="entry name" value="ClpP/crotonase-like_dom_sf"/>
</dbReference>
<dbReference type="EMBL" id="FTOG01000008">
    <property type="protein sequence ID" value="SIT03081.1"/>
    <property type="molecule type" value="Genomic_DNA"/>
</dbReference>
<evidence type="ECO:0000256" key="2">
    <source>
        <dbReference type="ARBA" id="ARBA00011245"/>
    </source>
</evidence>
<keyword evidence="4" id="KW-0576">Peroxisome</keyword>
<dbReference type="OrthoDB" id="7687763at2"/>
<dbReference type="SUPFAM" id="SSF52096">
    <property type="entry name" value="ClpP/crotonase"/>
    <property type="match status" value="1"/>
</dbReference>